<keyword evidence="3" id="KW-0862">Zinc</keyword>
<dbReference type="PROSITE" id="PS01358">
    <property type="entry name" value="ZF_RANBP2_1"/>
    <property type="match status" value="1"/>
</dbReference>
<dbReference type="AlphaFoldDB" id="A0A8J2X201"/>
<accession>A0A8J2X201</accession>
<proteinExistence type="predicted"/>
<dbReference type="InterPro" id="IPR036188">
    <property type="entry name" value="FAD/NAD-bd_sf"/>
</dbReference>
<dbReference type="SUPFAM" id="SSF90209">
    <property type="entry name" value="Ran binding protein zinc finger-like"/>
    <property type="match status" value="1"/>
</dbReference>
<evidence type="ECO:0000313" key="7">
    <source>
        <dbReference type="EMBL" id="CAH0376994.1"/>
    </source>
</evidence>
<feature type="region of interest" description="Disordered" evidence="5">
    <location>
        <begin position="364"/>
        <end position="384"/>
    </location>
</feature>
<comment type="caution">
    <text evidence="7">The sequence shown here is derived from an EMBL/GenBank/DDBJ whole genome shotgun (WGS) entry which is preliminary data.</text>
</comment>
<evidence type="ECO:0000256" key="2">
    <source>
        <dbReference type="ARBA" id="ARBA00022771"/>
    </source>
</evidence>
<dbReference type="SUPFAM" id="SSF51905">
    <property type="entry name" value="FAD/NAD(P)-binding domain"/>
    <property type="match status" value="1"/>
</dbReference>
<dbReference type="Pfam" id="PF13450">
    <property type="entry name" value="NAD_binding_8"/>
    <property type="match status" value="1"/>
</dbReference>
<evidence type="ECO:0000256" key="1">
    <source>
        <dbReference type="ARBA" id="ARBA00022723"/>
    </source>
</evidence>
<evidence type="ECO:0000256" key="4">
    <source>
        <dbReference type="PROSITE-ProRule" id="PRU00322"/>
    </source>
</evidence>
<evidence type="ECO:0000313" key="8">
    <source>
        <dbReference type="Proteomes" id="UP000789595"/>
    </source>
</evidence>
<keyword evidence="1" id="KW-0479">Metal-binding</keyword>
<dbReference type="SMART" id="SM00547">
    <property type="entry name" value="ZnF_RBZ"/>
    <property type="match status" value="1"/>
</dbReference>
<evidence type="ECO:0000256" key="3">
    <source>
        <dbReference type="ARBA" id="ARBA00022833"/>
    </source>
</evidence>
<dbReference type="PROSITE" id="PS50199">
    <property type="entry name" value="ZF_RANBP2_2"/>
    <property type="match status" value="1"/>
</dbReference>
<dbReference type="Pfam" id="PF00641">
    <property type="entry name" value="Zn_ribbon_RanBP"/>
    <property type="match status" value="1"/>
</dbReference>
<protein>
    <recommendedName>
        <fullName evidence="6">RanBP2-type domain-containing protein</fullName>
    </recommendedName>
</protein>
<dbReference type="Gene3D" id="3.90.660.10">
    <property type="match status" value="1"/>
</dbReference>
<keyword evidence="8" id="KW-1185">Reference proteome</keyword>
<gene>
    <name evidence="7" type="ORF">PECAL_5P15750</name>
</gene>
<organism evidence="7 8">
    <name type="scientific">Pelagomonas calceolata</name>
    <dbReference type="NCBI Taxonomy" id="35677"/>
    <lineage>
        <taxon>Eukaryota</taxon>
        <taxon>Sar</taxon>
        <taxon>Stramenopiles</taxon>
        <taxon>Ochrophyta</taxon>
        <taxon>Pelagophyceae</taxon>
        <taxon>Pelagomonadales</taxon>
        <taxon>Pelagomonadaceae</taxon>
        <taxon>Pelagomonas</taxon>
    </lineage>
</organism>
<evidence type="ECO:0000259" key="6">
    <source>
        <dbReference type="PROSITE" id="PS50199"/>
    </source>
</evidence>
<dbReference type="PANTHER" id="PTHR16128">
    <property type="entry name" value="FAD/NAD(P)-BINDING OXIDOREDUCTASE FAMILY PROTEIN"/>
    <property type="match status" value="1"/>
</dbReference>
<feature type="domain" description="RanBP2-type" evidence="6">
    <location>
        <begin position="481"/>
        <end position="510"/>
    </location>
</feature>
<feature type="compositionally biased region" description="Basic and acidic residues" evidence="5">
    <location>
        <begin position="452"/>
        <end position="474"/>
    </location>
</feature>
<dbReference type="OrthoDB" id="417877at2759"/>
<keyword evidence="2 4" id="KW-0863">Zinc-finger</keyword>
<dbReference type="Gene3D" id="4.10.1060.10">
    <property type="entry name" value="Zinc finger, RanBP2-type"/>
    <property type="match status" value="1"/>
</dbReference>
<feature type="region of interest" description="Disordered" evidence="5">
    <location>
        <begin position="438"/>
        <end position="486"/>
    </location>
</feature>
<name>A0A8J2X201_9STRA</name>
<dbReference type="InterPro" id="IPR036443">
    <property type="entry name" value="Znf_RanBP2_sf"/>
</dbReference>
<evidence type="ECO:0000256" key="5">
    <source>
        <dbReference type="SAM" id="MobiDB-lite"/>
    </source>
</evidence>
<dbReference type="PANTHER" id="PTHR16128:SF5">
    <property type="entry name" value="FAD_NAD(P)-BINDING OXIDOREDUCTASE FAMILY PROTEIN"/>
    <property type="match status" value="1"/>
</dbReference>
<sequence length="512" mass="55480">MRVGIIGGGVSGLAAARHFLQCGIACVVFDTGKRGVGGRCSSRTNTNFPGAVDHAAQFVESSGRSDAFDAFIQDCVSTGVLRPWDGKFVGSENDGLGALPDFMAEGVEVRQDRWVAPNGGVFKKPDGTWSADKEQFDAVVIAHNGKCAERLTSKIRSPVSKLCKAAFGTKPSPSRMTLNSVYSLVFEVPAGSLSYDGVARVFEDDDVLAFAANQGKKLGWARDGDATETWTALSTGAFGSKNKHPQEQLRGTDVEERVRNEMLSALGAALGASAPLAPLRWRLQLWGAALPLNAHVADVPFAWDADNKIGIVGDWLSVEGGPVASIEAAFCSGDALAKHLAAAPSESAGLEGSYQAFETVFSRRPPAAAAPPPTSKRSDAEKQEKKLRKALKRIGELRLMDYMSLTTDQRVKIHGEHAVLEKLGRLGVKDVEALRRKLQPGLETPMPRSKKWSAERDDQREEDKKRRAWEERQNAKGQTRRKGDWDCEECGNMNFAKRTQCNKCSAPRPVAV</sequence>
<dbReference type="InterPro" id="IPR001876">
    <property type="entry name" value="Znf_RanBP2"/>
</dbReference>
<dbReference type="Proteomes" id="UP000789595">
    <property type="component" value="Unassembled WGS sequence"/>
</dbReference>
<dbReference type="GO" id="GO:0008270">
    <property type="term" value="F:zinc ion binding"/>
    <property type="evidence" value="ECO:0007669"/>
    <property type="project" value="UniProtKB-KW"/>
</dbReference>
<dbReference type="EMBL" id="CAKKNE010000005">
    <property type="protein sequence ID" value="CAH0376994.1"/>
    <property type="molecule type" value="Genomic_DNA"/>
</dbReference>
<reference evidence="7" key="1">
    <citation type="submission" date="2021-11" db="EMBL/GenBank/DDBJ databases">
        <authorList>
            <consortium name="Genoscope - CEA"/>
            <person name="William W."/>
        </authorList>
    </citation>
    <scope>NUCLEOTIDE SEQUENCE</scope>
</reference>
<dbReference type="Gene3D" id="3.50.50.60">
    <property type="entry name" value="FAD/NAD(P)-binding domain"/>
    <property type="match status" value="1"/>
</dbReference>